<gene>
    <name evidence="1" type="primary">WBGene00096437</name>
</gene>
<organism evidence="1 2">
    <name type="scientific">Pristionchus pacificus</name>
    <name type="common">Parasitic nematode worm</name>
    <dbReference type="NCBI Taxonomy" id="54126"/>
    <lineage>
        <taxon>Eukaryota</taxon>
        <taxon>Metazoa</taxon>
        <taxon>Ecdysozoa</taxon>
        <taxon>Nematoda</taxon>
        <taxon>Chromadorea</taxon>
        <taxon>Rhabditida</taxon>
        <taxon>Rhabditina</taxon>
        <taxon>Diplogasteromorpha</taxon>
        <taxon>Diplogasteroidea</taxon>
        <taxon>Neodiplogasteridae</taxon>
        <taxon>Pristionchus</taxon>
    </lineage>
</organism>
<evidence type="ECO:0000313" key="2">
    <source>
        <dbReference type="Proteomes" id="UP000005239"/>
    </source>
</evidence>
<accession>A0A8R1U766</accession>
<reference evidence="1" key="2">
    <citation type="submission" date="2022-06" db="UniProtKB">
        <authorList>
            <consortium name="EnsemblMetazoa"/>
        </authorList>
    </citation>
    <scope>IDENTIFICATION</scope>
    <source>
        <strain evidence="1">PS312</strain>
    </source>
</reference>
<name>A0A2A6B4P8_PRIPA</name>
<protein>
    <submittedName>
        <fullName evidence="1">Uncharacterized protein</fullName>
    </submittedName>
</protein>
<dbReference type="EnsemblMetazoa" id="PPA06883.1">
    <property type="protein sequence ID" value="PPA06883.1"/>
    <property type="gene ID" value="WBGene00096437"/>
</dbReference>
<keyword evidence="2" id="KW-1185">Reference proteome</keyword>
<evidence type="ECO:0000313" key="1">
    <source>
        <dbReference type="EnsemblMetazoa" id="PPA06883.1"/>
    </source>
</evidence>
<dbReference type="Proteomes" id="UP000005239">
    <property type="component" value="Unassembled WGS sequence"/>
</dbReference>
<proteinExistence type="predicted"/>
<accession>A0A2A6B4P8</accession>
<dbReference type="AlphaFoldDB" id="A0A2A6B4P8"/>
<sequence length="644" mass="72373">MVHTPVQPKAPISLETSSCEEIQLSDKSLQVLDARTAQGEIVSEDTIAFGGVTILSAESFYNLHSFKLKDYTSLQFSTCGFDSKLTDYAIMKIEYTEYGPGSFLTATSPILTLYTETYRVFASFNYTINKETTTGTRNLKAMSNTAVMSPGWINSSQSFPTNSLVPFHNMNLKYSESKALIIKLSSNGFQPGEHLVIQAGTSDDQSYNSWRHTFIIRLAQFLHTISSVSLSISLVTRDKARFQSYIGKNIGFQLALLSTHRHIAEKRKKSSVWLEINDADSCIIPSSIVHSFGCDQLFQILRPDYADRFGPRKYYCESSSLSYSHNINLRTLDSKTNPIAFMALMLVKREALISQGISSSRATRRLGTTRTAQALFIRIPSSLYDLADSNTTTNLLPHVVMKSPIVITDNNTAQTARYPFTIWIVTIDKLMPVYDAKSMNGLISPEDTIAYGGITVLSAEPFFNMYAFTMRTLTYMQFATCGYDAYLNEYQVMKIETNDYGPSSFGSFSTPILTLFTESYSVYTKFSFTFDKDNRFGLHTLNTKSTTAAISPGWLNSTQSFPYEYPIAPFSNNSFKFNENRVLLILIKADGFLPGESLLVQAGTQDDQTYQNWSITTPMDKSYASNVHDFLHFLVIYTFFLVLT</sequence>
<reference evidence="2" key="1">
    <citation type="journal article" date="2008" name="Nat. Genet.">
        <title>The Pristionchus pacificus genome provides a unique perspective on nematode lifestyle and parasitism.</title>
        <authorList>
            <person name="Dieterich C."/>
            <person name="Clifton S.W."/>
            <person name="Schuster L.N."/>
            <person name="Chinwalla A."/>
            <person name="Delehaunty K."/>
            <person name="Dinkelacker I."/>
            <person name="Fulton L."/>
            <person name="Fulton R."/>
            <person name="Godfrey J."/>
            <person name="Minx P."/>
            <person name="Mitreva M."/>
            <person name="Roeseler W."/>
            <person name="Tian H."/>
            <person name="Witte H."/>
            <person name="Yang S.P."/>
            <person name="Wilson R.K."/>
            <person name="Sommer R.J."/>
        </authorList>
    </citation>
    <scope>NUCLEOTIDE SEQUENCE [LARGE SCALE GENOMIC DNA]</scope>
    <source>
        <strain evidence="2">PS312</strain>
    </source>
</reference>